<proteinExistence type="inferred from homology"/>
<comment type="pathway">
    <text evidence="1 12">Cofactor biosynthesis; NAD(+) biosynthesis; NAD(+) from nicotinamide D-ribonucleotide: step 1/1.</text>
</comment>
<evidence type="ECO:0000256" key="2">
    <source>
        <dbReference type="ARBA" id="ARBA00005019"/>
    </source>
</evidence>
<gene>
    <name evidence="14" type="ORF">T551_00663</name>
</gene>
<dbReference type="GO" id="GO:0004515">
    <property type="term" value="F:nicotinate-nucleotide adenylyltransferase activity"/>
    <property type="evidence" value="ECO:0007669"/>
    <property type="project" value="UniProtKB-EC"/>
</dbReference>
<dbReference type="InterPro" id="IPR005248">
    <property type="entry name" value="NadD/NMNAT"/>
</dbReference>
<keyword evidence="15" id="KW-1185">Reference proteome</keyword>
<evidence type="ECO:0000256" key="11">
    <source>
        <dbReference type="ARBA" id="ARBA00049001"/>
    </source>
</evidence>
<dbReference type="Gene3D" id="3.40.50.620">
    <property type="entry name" value="HUPs"/>
    <property type="match status" value="1"/>
</dbReference>
<dbReference type="FunFam" id="3.40.50.620:FF:000181">
    <property type="entry name" value="Nicotinamide/nicotinic acid mononucleotide adenylyltransferase 3"/>
    <property type="match status" value="1"/>
</dbReference>
<keyword evidence="9 12" id="KW-0520">NAD</keyword>
<dbReference type="PANTHER" id="PTHR12039">
    <property type="entry name" value="NICOTINAMIDE MONONUCLEOTIDE ADENYLYLTRANSFERASE"/>
    <property type="match status" value="1"/>
</dbReference>
<evidence type="ECO:0000256" key="8">
    <source>
        <dbReference type="ARBA" id="ARBA00022840"/>
    </source>
</evidence>
<dbReference type="UniPathway" id="UPA00253">
    <property type="reaction ID" value="UER00332"/>
</dbReference>
<evidence type="ECO:0000256" key="12">
    <source>
        <dbReference type="RuleBase" id="RU362021"/>
    </source>
</evidence>
<keyword evidence="4 12" id="KW-0662">Pyridine nucleotide biosynthesis</keyword>
<evidence type="ECO:0000256" key="10">
    <source>
        <dbReference type="ARBA" id="ARBA00048721"/>
    </source>
</evidence>
<dbReference type="GeneID" id="28939182"/>
<evidence type="ECO:0000256" key="7">
    <source>
        <dbReference type="ARBA" id="ARBA00022741"/>
    </source>
</evidence>
<protein>
    <recommendedName>
        <fullName evidence="12">Nicotinamide-nucleotide adenylyltransferase</fullName>
        <ecNumber evidence="12">2.7.7.1</ecNumber>
        <ecNumber evidence="12">2.7.7.18</ecNumber>
    </recommendedName>
</protein>
<comment type="pathway">
    <text evidence="2">Cofactor biosynthesis; NAD(+) biosynthesis; deamido-NAD(+) from nicotinate D-ribonucleotide: step 1/1.</text>
</comment>
<dbReference type="Proteomes" id="UP000053447">
    <property type="component" value="Unassembled WGS sequence"/>
</dbReference>
<comment type="caution">
    <text evidence="14">The sequence shown here is derived from an EMBL/GenBank/DDBJ whole genome shotgun (WGS) entry which is preliminary data.</text>
</comment>
<comment type="catalytic activity">
    <reaction evidence="11 12">
        <text>beta-nicotinamide D-ribonucleotide + ATP + H(+) = diphosphate + NAD(+)</text>
        <dbReference type="Rhea" id="RHEA:21360"/>
        <dbReference type="ChEBI" id="CHEBI:14649"/>
        <dbReference type="ChEBI" id="CHEBI:15378"/>
        <dbReference type="ChEBI" id="CHEBI:30616"/>
        <dbReference type="ChEBI" id="CHEBI:33019"/>
        <dbReference type="ChEBI" id="CHEBI:57540"/>
        <dbReference type="EC" id="2.7.7.1"/>
    </reaction>
</comment>
<dbReference type="InterPro" id="IPR014729">
    <property type="entry name" value="Rossmann-like_a/b/a_fold"/>
</dbReference>
<evidence type="ECO:0000256" key="9">
    <source>
        <dbReference type="ARBA" id="ARBA00023027"/>
    </source>
</evidence>
<dbReference type="CDD" id="cd09286">
    <property type="entry name" value="NMNAT_Eukarya"/>
    <property type="match status" value="1"/>
</dbReference>
<dbReference type="EMBL" id="LFWA01000003">
    <property type="protein sequence ID" value="KTW31981.1"/>
    <property type="molecule type" value="Genomic_DNA"/>
</dbReference>
<dbReference type="InterPro" id="IPR051182">
    <property type="entry name" value="Euk_NMN_adenylyltrnsfrase"/>
</dbReference>
<comment type="similarity">
    <text evidence="3 12">Belongs to the eukaryotic NMN adenylyltransferase family.</text>
</comment>
<evidence type="ECO:0000256" key="6">
    <source>
        <dbReference type="ARBA" id="ARBA00022695"/>
    </source>
</evidence>
<sequence>MEKQHLQNRGTIDVLNSKNDIYCSSKDTYIFCDEKLNHIMQDDTKIPLVLVSCGSFSPITYLHLRMFEIALDFVREETDMEVLGGYYSPVADGYKKVGLIASHHRVRMCELACKKTSTWLMVDPWEALQEQHTRTAVVLDHFNYEINEVRGGVLTKKGEKKQVKIMLLVGSDMLQSMVTLSVWKEEDLHHIFGHYGCFVIERMGFDISNEISTHAILSMYKNNIILAKQWIYNDISSTKIRFCIQNGLSTKYLLPDPVIEYICKNKLYLT</sequence>
<evidence type="ECO:0000313" key="15">
    <source>
        <dbReference type="Proteomes" id="UP000053447"/>
    </source>
</evidence>
<comment type="catalytic activity">
    <reaction evidence="10 12">
        <text>nicotinate beta-D-ribonucleotide + ATP + H(+) = deamido-NAD(+) + diphosphate</text>
        <dbReference type="Rhea" id="RHEA:22860"/>
        <dbReference type="ChEBI" id="CHEBI:15378"/>
        <dbReference type="ChEBI" id="CHEBI:30616"/>
        <dbReference type="ChEBI" id="CHEBI:33019"/>
        <dbReference type="ChEBI" id="CHEBI:57502"/>
        <dbReference type="ChEBI" id="CHEBI:58437"/>
        <dbReference type="EC" id="2.7.7.18"/>
    </reaction>
</comment>
<dbReference type="PANTHER" id="PTHR12039:SF0">
    <property type="entry name" value="NICOTINAMIDE-NUCLEOTIDE ADENYLYLTRANSFERASE"/>
    <property type="match status" value="1"/>
</dbReference>
<reference evidence="15" key="1">
    <citation type="journal article" date="2016" name="Nat. Commun.">
        <title>Genome analysis of three Pneumocystis species reveals adaptation mechanisms to life exclusively in mammalian hosts.</title>
        <authorList>
            <person name="Ma L."/>
            <person name="Chen Z."/>
            <person name="Huang D.W."/>
            <person name="Kutty G."/>
            <person name="Ishihara M."/>
            <person name="Wang H."/>
            <person name="Abouelleil A."/>
            <person name="Bishop L."/>
            <person name="Davey E."/>
            <person name="Deng R."/>
            <person name="Deng X."/>
            <person name="Fan L."/>
            <person name="Fantoni G."/>
            <person name="Fitzgerald M."/>
            <person name="Gogineni E."/>
            <person name="Goldberg J.M."/>
            <person name="Handley G."/>
            <person name="Hu X."/>
            <person name="Huber C."/>
            <person name="Jiao X."/>
            <person name="Jones K."/>
            <person name="Levin J.Z."/>
            <person name="Liu Y."/>
            <person name="Macdonald P."/>
            <person name="Melnikov A."/>
            <person name="Raley C."/>
            <person name="Sassi M."/>
            <person name="Sherman B.T."/>
            <person name="Song X."/>
            <person name="Sykes S."/>
            <person name="Tran B."/>
            <person name="Walsh L."/>
            <person name="Xia Y."/>
            <person name="Yang J."/>
            <person name="Young S."/>
            <person name="Zeng Q."/>
            <person name="Zheng X."/>
            <person name="Stephens R."/>
            <person name="Nusbaum C."/>
            <person name="Birren B.W."/>
            <person name="Azadi P."/>
            <person name="Lempicki R.A."/>
            <person name="Cuomo C.A."/>
            <person name="Kovacs J.A."/>
        </authorList>
    </citation>
    <scope>NUCLEOTIDE SEQUENCE [LARGE SCALE GENOMIC DNA]</scope>
    <source>
        <strain evidence="15">RU7</strain>
    </source>
</reference>
<keyword evidence="5 12" id="KW-0808">Transferase</keyword>
<keyword evidence="7 12" id="KW-0547">Nucleotide-binding</keyword>
<dbReference type="GO" id="GO:0005524">
    <property type="term" value="F:ATP binding"/>
    <property type="evidence" value="ECO:0007669"/>
    <property type="project" value="UniProtKB-KW"/>
</dbReference>
<name>A0A0W4ZUC2_PNEJ7</name>
<keyword evidence="8 12" id="KW-0067">ATP-binding</keyword>
<dbReference type="GO" id="GO:0000309">
    <property type="term" value="F:nicotinamide-nucleotide adenylyltransferase activity"/>
    <property type="evidence" value="ECO:0007669"/>
    <property type="project" value="UniProtKB-EC"/>
</dbReference>
<dbReference type="InterPro" id="IPR045094">
    <property type="entry name" value="NMNAT_euk"/>
</dbReference>
<dbReference type="EC" id="2.7.7.1" evidence="12"/>
<evidence type="ECO:0000259" key="13">
    <source>
        <dbReference type="Pfam" id="PF01467"/>
    </source>
</evidence>
<evidence type="ECO:0000256" key="4">
    <source>
        <dbReference type="ARBA" id="ARBA00022642"/>
    </source>
</evidence>
<dbReference type="OrthoDB" id="422187at2759"/>
<dbReference type="STRING" id="1408657.A0A0W4ZUC2"/>
<dbReference type="VEuPathDB" id="FungiDB:T551_00663"/>
<feature type="domain" description="Cytidyltransferase-like" evidence="13">
    <location>
        <begin position="53"/>
        <end position="241"/>
    </location>
</feature>
<evidence type="ECO:0000256" key="3">
    <source>
        <dbReference type="ARBA" id="ARBA00007064"/>
    </source>
</evidence>
<dbReference type="Pfam" id="PF01467">
    <property type="entry name" value="CTP_transf_like"/>
    <property type="match status" value="1"/>
</dbReference>
<keyword evidence="6 12" id="KW-0548">Nucleotidyltransferase</keyword>
<dbReference type="AlphaFoldDB" id="A0A0W4ZUC2"/>
<dbReference type="eggNOG" id="KOG3199">
    <property type="taxonomic scope" value="Eukaryota"/>
</dbReference>
<evidence type="ECO:0000256" key="5">
    <source>
        <dbReference type="ARBA" id="ARBA00022679"/>
    </source>
</evidence>
<dbReference type="InterPro" id="IPR004821">
    <property type="entry name" value="Cyt_trans-like"/>
</dbReference>
<organism evidence="14 15">
    <name type="scientific">Pneumocystis jirovecii (strain RU7)</name>
    <name type="common">Human pneumocystis pneumonia agent</name>
    <dbReference type="NCBI Taxonomy" id="1408657"/>
    <lineage>
        <taxon>Eukaryota</taxon>
        <taxon>Fungi</taxon>
        <taxon>Dikarya</taxon>
        <taxon>Ascomycota</taxon>
        <taxon>Taphrinomycotina</taxon>
        <taxon>Pneumocystomycetes</taxon>
        <taxon>Pneumocystaceae</taxon>
        <taxon>Pneumocystis</taxon>
    </lineage>
</organism>
<dbReference type="RefSeq" id="XP_018230673.1">
    <property type="nucleotide sequence ID" value="XM_018372927.1"/>
</dbReference>
<dbReference type="EC" id="2.7.7.18" evidence="12"/>
<dbReference type="GO" id="GO:0009435">
    <property type="term" value="P:NAD+ biosynthetic process"/>
    <property type="evidence" value="ECO:0007669"/>
    <property type="project" value="UniProtKB-UniPathway"/>
</dbReference>
<dbReference type="SUPFAM" id="SSF52374">
    <property type="entry name" value="Nucleotidylyl transferase"/>
    <property type="match status" value="1"/>
</dbReference>
<evidence type="ECO:0000313" key="14">
    <source>
        <dbReference type="EMBL" id="KTW31981.1"/>
    </source>
</evidence>
<accession>A0A0W4ZUC2</accession>
<dbReference type="NCBIfam" id="TIGR00482">
    <property type="entry name" value="nicotinate (nicotinamide) nucleotide adenylyltransferase"/>
    <property type="match status" value="1"/>
</dbReference>
<evidence type="ECO:0000256" key="1">
    <source>
        <dbReference type="ARBA" id="ARBA00004658"/>
    </source>
</evidence>